<dbReference type="AlphaFoldDB" id="A0A5C8GHR8"/>
<feature type="binding site" evidence="4 6">
    <location>
        <position position="110"/>
    </location>
    <ligand>
        <name>substrate</name>
    </ligand>
</feature>
<dbReference type="Gene3D" id="3.30.70.580">
    <property type="entry name" value="Pseudouridine synthase I, catalytic domain, N-terminal subdomain"/>
    <property type="match status" value="1"/>
</dbReference>
<comment type="function">
    <text evidence="4">Formation of pseudouridine at positions 38, 39 and 40 in the anticodon stem and loop of transfer RNAs.</text>
</comment>
<dbReference type="GO" id="GO:0003723">
    <property type="term" value="F:RNA binding"/>
    <property type="evidence" value="ECO:0007669"/>
    <property type="project" value="InterPro"/>
</dbReference>
<dbReference type="Pfam" id="PF01416">
    <property type="entry name" value="PseudoU_synth_1"/>
    <property type="match status" value="2"/>
</dbReference>
<feature type="domain" description="Pseudouridine synthase I TruA alpha/beta" evidence="8">
    <location>
        <begin position="9"/>
        <end position="103"/>
    </location>
</feature>
<dbReference type="EMBL" id="SDIK01000054">
    <property type="protein sequence ID" value="TXJ61535.1"/>
    <property type="molecule type" value="Genomic_DNA"/>
</dbReference>
<keyword evidence="10" id="KW-1185">Reference proteome</keyword>
<reference evidence="10" key="1">
    <citation type="submission" date="2019-05" db="EMBL/GenBank/DDBJ databases">
        <title>Prevotella brunnea sp. nov., isolated from a wound of a patient.</title>
        <authorList>
            <person name="Buhl M."/>
        </authorList>
    </citation>
    <scope>NUCLEOTIDE SEQUENCE [LARGE SCALE GENOMIC DNA]</scope>
    <source>
        <strain evidence="10">A2672</strain>
    </source>
</reference>
<dbReference type="SUPFAM" id="SSF55120">
    <property type="entry name" value="Pseudouridine synthase"/>
    <property type="match status" value="1"/>
</dbReference>
<keyword evidence="2 4" id="KW-0819">tRNA processing</keyword>
<evidence type="ECO:0000259" key="8">
    <source>
        <dbReference type="Pfam" id="PF01416"/>
    </source>
</evidence>
<dbReference type="Gene3D" id="3.30.70.660">
    <property type="entry name" value="Pseudouridine synthase I, catalytic domain, C-terminal subdomain"/>
    <property type="match status" value="1"/>
</dbReference>
<dbReference type="NCBIfam" id="TIGR00071">
    <property type="entry name" value="hisT_truA"/>
    <property type="match status" value="1"/>
</dbReference>
<feature type="active site" description="Nucleophile" evidence="4 5">
    <location>
        <position position="52"/>
    </location>
</feature>
<comment type="caution">
    <text evidence="9">The sequence shown here is derived from an EMBL/GenBank/DDBJ whole genome shotgun (WGS) entry which is preliminary data.</text>
</comment>
<comment type="caution">
    <text evidence="4">Lacks conserved residue(s) required for the propagation of feature annotation.</text>
</comment>
<dbReference type="EC" id="5.4.99.12" evidence="4"/>
<evidence type="ECO:0000256" key="2">
    <source>
        <dbReference type="ARBA" id="ARBA00022694"/>
    </source>
</evidence>
<dbReference type="FunFam" id="3.30.70.580:FF:000001">
    <property type="entry name" value="tRNA pseudouridine synthase A"/>
    <property type="match status" value="1"/>
</dbReference>
<organism evidence="9 10">
    <name type="scientific">Prevotella brunnea</name>
    <dbReference type="NCBI Taxonomy" id="2508867"/>
    <lineage>
        <taxon>Bacteria</taxon>
        <taxon>Pseudomonadati</taxon>
        <taxon>Bacteroidota</taxon>
        <taxon>Bacteroidia</taxon>
        <taxon>Bacteroidales</taxon>
        <taxon>Prevotellaceae</taxon>
        <taxon>Prevotella</taxon>
    </lineage>
</organism>
<evidence type="ECO:0000256" key="3">
    <source>
        <dbReference type="ARBA" id="ARBA00023235"/>
    </source>
</evidence>
<dbReference type="PIRSF" id="PIRSF001430">
    <property type="entry name" value="tRNA_psdUrid_synth"/>
    <property type="match status" value="1"/>
</dbReference>
<dbReference type="InterPro" id="IPR001406">
    <property type="entry name" value="PsdUridine_synth_TruA"/>
</dbReference>
<dbReference type="GO" id="GO:0160147">
    <property type="term" value="F:tRNA pseudouridine(38-40) synthase activity"/>
    <property type="evidence" value="ECO:0007669"/>
    <property type="project" value="UniProtKB-EC"/>
</dbReference>
<accession>A0A5C8GHR8</accession>
<evidence type="ECO:0000256" key="7">
    <source>
        <dbReference type="RuleBase" id="RU003792"/>
    </source>
</evidence>
<dbReference type="CDD" id="cd02570">
    <property type="entry name" value="PseudoU_synth_EcTruA"/>
    <property type="match status" value="1"/>
</dbReference>
<dbReference type="InterPro" id="IPR020095">
    <property type="entry name" value="PsdUridine_synth_TruA_C"/>
</dbReference>
<dbReference type="OrthoDB" id="9811823at2"/>
<keyword evidence="3 4" id="KW-0413">Isomerase</keyword>
<evidence type="ECO:0000256" key="1">
    <source>
        <dbReference type="ARBA" id="ARBA00009375"/>
    </source>
</evidence>
<protein>
    <recommendedName>
        <fullName evidence="4">tRNA pseudouridine synthase A</fullName>
        <ecNumber evidence="4">5.4.99.12</ecNumber>
    </recommendedName>
    <alternativeName>
        <fullName evidence="4">tRNA pseudouridine(38-40) synthase</fullName>
    </alternativeName>
    <alternativeName>
        <fullName evidence="4">tRNA pseudouridylate synthase I</fullName>
    </alternativeName>
    <alternativeName>
        <fullName evidence="4">tRNA-uridine isomerase I</fullName>
    </alternativeName>
</protein>
<dbReference type="Proteomes" id="UP000321612">
    <property type="component" value="Unassembled WGS sequence"/>
</dbReference>
<evidence type="ECO:0000256" key="4">
    <source>
        <dbReference type="HAMAP-Rule" id="MF_00171"/>
    </source>
</evidence>
<feature type="domain" description="Pseudouridine synthase I TruA alpha/beta" evidence="8">
    <location>
        <begin position="141"/>
        <end position="254"/>
    </location>
</feature>
<dbReference type="PANTHER" id="PTHR11142">
    <property type="entry name" value="PSEUDOURIDYLATE SYNTHASE"/>
    <property type="match status" value="1"/>
</dbReference>
<dbReference type="InterPro" id="IPR020094">
    <property type="entry name" value="TruA/RsuA/RluB/E/F_N"/>
</dbReference>
<gene>
    <name evidence="4 9" type="primary">truA</name>
    <name evidence="9" type="ORF">ETF27_07200</name>
</gene>
<dbReference type="InterPro" id="IPR020097">
    <property type="entry name" value="PsdUridine_synth_TruA_a/b_dom"/>
</dbReference>
<comment type="catalytic activity">
    <reaction evidence="4 7">
        <text>uridine(38/39/40) in tRNA = pseudouridine(38/39/40) in tRNA</text>
        <dbReference type="Rhea" id="RHEA:22376"/>
        <dbReference type="Rhea" id="RHEA-COMP:10085"/>
        <dbReference type="Rhea" id="RHEA-COMP:10087"/>
        <dbReference type="ChEBI" id="CHEBI:65314"/>
        <dbReference type="ChEBI" id="CHEBI:65315"/>
        <dbReference type="EC" id="5.4.99.12"/>
    </reaction>
</comment>
<comment type="similarity">
    <text evidence="1 4 7">Belongs to the tRNA pseudouridine synthase TruA family.</text>
</comment>
<evidence type="ECO:0000313" key="9">
    <source>
        <dbReference type="EMBL" id="TXJ61535.1"/>
    </source>
</evidence>
<sequence>MQRYFIDFSYDGTHYHGWQIQPNGISVQEVLEHALSTLLRQAMSVTGAGRTDAGVHARKMTAHFDFENPINTKQLIYKLNRLLPHDVSVANVYPVDGELHARFSATSRTYHYYLHCTKNPFLRKYSYQLHYNLDFRAMNQAAQYLLGEKDFKCFCKAGADVRTTICTVTFAKWCETTSPIGAADVCKDGNWCFIITANRFLRNMVRAIVGTLIDVGRGRLSINEFKRIVDTGERGDAGDSVPGNALFLWDVTYPTSNINE</sequence>
<dbReference type="GO" id="GO:0031119">
    <property type="term" value="P:tRNA pseudouridine synthesis"/>
    <property type="evidence" value="ECO:0007669"/>
    <property type="project" value="UniProtKB-UniRule"/>
</dbReference>
<dbReference type="HAMAP" id="MF_00171">
    <property type="entry name" value="TruA"/>
    <property type="match status" value="1"/>
</dbReference>
<dbReference type="PANTHER" id="PTHR11142:SF0">
    <property type="entry name" value="TRNA PSEUDOURIDINE SYNTHASE-LIKE 1"/>
    <property type="match status" value="1"/>
</dbReference>
<evidence type="ECO:0000256" key="5">
    <source>
        <dbReference type="PIRSR" id="PIRSR001430-1"/>
    </source>
</evidence>
<evidence type="ECO:0000256" key="6">
    <source>
        <dbReference type="PIRSR" id="PIRSR001430-2"/>
    </source>
</evidence>
<proteinExistence type="inferred from homology"/>
<dbReference type="RefSeq" id="WP_130828641.1">
    <property type="nucleotide sequence ID" value="NZ_SDIK01000054.1"/>
</dbReference>
<dbReference type="InterPro" id="IPR020103">
    <property type="entry name" value="PsdUridine_synth_cat_dom_sf"/>
</dbReference>
<evidence type="ECO:0000313" key="10">
    <source>
        <dbReference type="Proteomes" id="UP000321612"/>
    </source>
</evidence>
<comment type="subunit">
    <text evidence="4">Homodimer.</text>
</comment>
<name>A0A5C8GHR8_9BACT</name>